<dbReference type="InterPro" id="IPR059070">
    <property type="entry name" value="TPR_VPS8_2"/>
</dbReference>
<dbReference type="GO" id="GO:0006623">
    <property type="term" value="P:protein targeting to vacuole"/>
    <property type="evidence" value="ECO:0007669"/>
    <property type="project" value="InterPro"/>
</dbReference>
<dbReference type="Pfam" id="PF23413">
    <property type="entry name" value="zf_RING_Vps8_fungal"/>
    <property type="match status" value="1"/>
</dbReference>
<organism evidence="8 9">
    <name type="scientific">Pichia membranifaciens</name>
    <dbReference type="NCBI Taxonomy" id="4926"/>
    <lineage>
        <taxon>Eukaryota</taxon>
        <taxon>Fungi</taxon>
        <taxon>Dikarya</taxon>
        <taxon>Ascomycota</taxon>
        <taxon>Saccharomycotina</taxon>
        <taxon>Pichiomycetes</taxon>
        <taxon>Pichiales</taxon>
        <taxon>Pichiaceae</taxon>
        <taxon>Pichia</taxon>
    </lineage>
</organism>
<dbReference type="InterPro" id="IPR015943">
    <property type="entry name" value="WD40/YVTN_repeat-like_dom_sf"/>
</dbReference>
<dbReference type="PANTHER" id="PTHR12616:SF8">
    <property type="entry name" value="VACUOLAR PROTEIN SORTING-ASSOCIATED PROTEIN 8 HOMOLOG"/>
    <property type="match status" value="1"/>
</dbReference>
<keyword evidence="3" id="KW-0677">Repeat</keyword>
<evidence type="ECO:0000313" key="9">
    <source>
        <dbReference type="Proteomes" id="UP000186136"/>
    </source>
</evidence>
<dbReference type="OrthoDB" id="289913at2759"/>
<accession>A0A1Q2YBS8</accession>
<name>A0A1Q2YBS8_9ASCO</name>
<feature type="domain" description="VPS8-like TPR-like repeats" evidence="7">
    <location>
        <begin position="1173"/>
        <end position="1296"/>
    </location>
</feature>
<keyword evidence="2 4" id="KW-0853">WD repeat</keyword>
<dbReference type="GO" id="GO:0034058">
    <property type="term" value="P:endosomal vesicle fusion"/>
    <property type="evidence" value="ECO:0007669"/>
    <property type="project" value="TreeGrafter"/>
</dbReference>
<dbReference type="GO" id="GO:0030897">
    <property type="term" value="C:HOPS complex"/>
    <property type="evidence" value="ECO:0007669"/>
    <property type="project" value="TreeGrafter"/>
</dbReference>
<dbReference type="InterPro" id="IPR001680">
    <property type="entry name" value="WD40_rpt"/>
</dbReference>
<dbReference type="Pfam" id="PF12816">
    <property type="entry name" value="TPR_Vps8"/>
    <property type="match status" value="1"/>
</dbReference>
<evidence type="ECO:0000259" key="7">
    <source>
        <dbReference type="Pfam" id="PF25066"/>
    </source>
</evidence>
<evidence type="ECO:0000256" key="5">
    <source>
        <dbReference type="SAM" id="MobiDB-lite"/>
    </source>
</evidence>
<dbReference type="Proteomes" id="UP000186136">
    <property type="component" value="Unassembled WGS sequence"/>
</dbReference>
<dbReference type="Gene3D" id="2.130.10.10">
    <property type="entry name" value="YVTN repeat-like/Quinoprotein amine dehydrogenase"/>
    <property type="match status" value="1"/>
</dbReference>
<evidence type="ECO:0000256" key="1">
    <source>
        <dbReference type="ARBA" id="ARBA00009422"/>
    </source>
</evidence>
<evidence type="ECO:0000313" key="8">
    <source>
        <dbReference type="EMBL" id="GAV26948.1"/>
    </source>
</evidence>
<evidence type="ECO:0000256" key="3">
    <source>
        <dbReference type="ARBA" id="ARBA00022737"/>
    </source>
</evidence>
<reference evidence="8 9" key="1">
    <citation type="submission" date="2016-08" db="EMBL/GenBank/DDBJ databases">
        <title>Whole genome shotgun sequence of Pichia membranifaciens KS47-1.</title>
        <authorList>
            <person name="Konishi M."/>
            <person name="Ishida M."/>
            <person name="Arakawa T."/>
            <person name="Kato Y."/>
            <person name="Horiuchi J."/>
        </authorList>
    </citation>
    <scope>NUCLEOTIDE SEQUENCE [LARGE SCALE GENOMIC DNA]</scope>
    <source>
        <strain evidence="8 9">KS47-1</strain>
    </source>
</reference>
<dbReference type="InterPro" id="IPR025941">
    <property type="entry name" value="Vps8_central_dom"/>
</dbReference>
<protein>
    <submittedName>
        <fullName evidence="8">Uncharacterized protein</fullName>
    </submittedName>
</protein>
<dbReference type="GO" id="GO:0005770">
    <property type="term" value="C:late endosome"/>
    <property type="evidence" value="ECO:0007669"/>
    <property type="project" value="TreeGrafter"/>
</dbReference>
<sequence>MSELQTQHYVEQSISPNKHFDQRLSSKISTQPQSPTKSRQRQSNDAIHKPDLESTNSKSSLHPEYSLSTLQWLKLTKITAQIYSSTSLFENGDPQLLAISDEYIAVATSKCYVLLFSFQQVLLLKVKWANIVPTTRITALALSIDSTYLAMGTSDGAINLWDLKKADPIISIIPTTAHELQFDGSHHHIAHLKGSAVRFISFVGSRHTGFVSSDDRGIMLFHNGGRSLIGYSCRSKIVFGKYDLANIMSGKVDYSNTVMDFHLLPVGSKKSLTDEMSLISMITPYSMVVLSLNSEFKTHLKFKKPKISDQSLGMSGCVSWFPATVGDFGGHENSPMLAYAWSNILGVIDIKAENNVDEEGEKIAVLNVVSKRDTKYSESIVCLRWLNYRVLVALTRSQKLIFYDSSSLVILKEVDLMYKQMKSTPIFPHNSIGLIQKSFSGSLFTLKSSIFIFQHKEIAVANLSNWADVLLSLLEKGKYIEALEESRRQYQGGEDNPLLNLPDDDKVRHSVMKDYLIQIFRSSLKYIFTEKLSSGNTVDDYREITLLLIKTCLTINAPSEMYDLIYEKLLDYNLESVFFNVLENFIFSSEIVTFSPTILKAMVIHYIEEKDTNTLERLICLLDIQQLDIDLTVTLCKEYHLNETLAYIWTTLLHDIFTPLIGVVLRIKQFNEEQTSRSDAEKVELINDIEYVYPYISYTLTGRQYPTDKLFPYTYSLSAKLNVYYFLFNGSTISWPVASAKVHTVDNYRLEPAFPYLCLLLKYDSESMLSCLNEAFEDDLLNDNEMVASGSIIDDKYQLRVSRQYIIDVLLGIFHDDDSNFSMVDNIRLAVFITRNYPKYLQFIRIADSISDEMITVLCKAGTNRENTSITAELVQDCELGLQSLLSVYKPLDISYVLFQVKKAGFYQALLYLYQSEEQYMDVLKLWVDLQNIKEMEPEKTERIELFKPISEILRDSMKSSKGSNREEIVQILGSNLELFVKSDPKSMASIICTFCPELNSDVVSFQDNHIKFEYLREIFNIGDEGKCASKKMLGTGLKYEYLKSLIGQKRVNDSGINQSDDISQVQLYDDPTNKKSFMETRIEHFVLGLDRLSADIVDLLKSDESNEFEILIKWYVVKYQYGNAIDAICEILKRSSNTMKVEGYSKQQETKLWRCINKAFSVFSTNDPTLTEKVGDGLALRETLVLQIIETAVSILTKLTNPSQGEDKVENKIVDTFKRVVQSIFTYVINVSSEDSSSFNKIFRKFLDDSSIYQTKLGNVKMVLKEIFISFCNDQQILAVIQLLVDDDIFDNLMVLESLKIKGWSPKNIDCEACGRKIWGGRIGNFVYESWRDHKLKDLKCDNTNETSESIGQIDKLNELYVFQCRHTYHRRCLENMGMVKDGDKECILCRQN</sequence>
<evidence type="ECO:0000259" key="6">
    <source>
        <dbReference type="Pfam" id="PF12816"/>
    </source>
</evidence>
<dbReference type="EMBL" id="BDGI01000012">
    <property type="protein sequence ID" value="GAV26948.1"/>
    <property type="molecule type" value="Genomic_DNA"/>
</dbReference>
<evidence type="ECO:0000256" key="2">
    <source>
        <dbReference type="ARBA" id="ARBA00022574"/>
    </source>
</evidence>
<comment type="caution">
    <text evidence="8">The sequence shown here is derived from an EMBL/GenBank/DDBJ whole genome shotgun (WGS) entry which is preliminary data.</text>
</comment>
<proteinExistence type="inferred from homology"/>
<comment type="similarity">
    <text evidence="1">Belongs to the VPS8 family.</text>
</comment>
<feature type="repeat" description="WD" evidence="4">
    <location>
        <begin position="137"/>
        <end position="171"/>
    </location>
</feature>
<evidence type="ECO:0000256" key="4">
    <source>
        <dbReference type="PROSITE-ProRule" id="PRU00221"/>
    </source>
</evidence>
<dbReference type="Pfam" id="PF25066">
    <property type="entry name" value="TPR_VPS8_2"/>
    <property type="match status" value="1"/>
</dbReference>
<dbReference type="SUPFAM" id="SSF50978">
    <property type="entry name" value="WD40 repeat-like"/>
    <property type="match status" value="1"/>
</dbReference>
<dbReference type="PROSITE" id="PS00678">
    <property type="entry name" value="WD_REPEATS_1"/>
    <property type="match status" value="1"/>
</dbReference>
<dbReference type="InterPro" id="IPR045111">
    <property type="entry name" value="Vps41/Vps8"/>
</dbReference>
<feature type="compositionally biased region" description="Polar residues" evidence="5">
    <location>
        <begin position="1"/>
        <end position="16"/>
    </location>
</feature>
<feature type="region of interest" description="Disordered" evidence="5">
    <location>
        <begin position="1"/>
        <end position="61"/>
    </location>
</feature>
<keyword evidence="9" id="KW-1185">Reference proteome</keyword>
<dbReference type="InterPro" id="IPR036322">
    <property type="entry name" value="WD40_repeat_dom_sf"/>
</dbReference>
<dbReference type="PANTHER" id="PTHR12616">
    <property type="entry name" value="VACUOLAR PROTEIN SORTING VPS41"/>
    <property type="match status" value="1"/>
</dbReference>
<dbReference type="InterPro" id="IPR019775">
    <property type="entry name" value="WD40_repeat_CS"/>
</dbReference>
<gene>
    <name evidence="8" type="ORF">PMKS-000409</name>
</gene>
<dbReference type="Pfam" id="PF23410">
    <property type="entry name" value="Beta-prop_VPS8"/>
    <property type="match status" value="1"/>
</dbReference>
<feature type="compositionally biased region" description="Polar residues" evidence="5">
    <location>
        <begin position="25"/>
        <end position="45"/>
    </location>
</feature>
<dbReference type="PROSITE" id="PS50082">
    <property type="entry name" value="WD_REPEATS_2"/>
    <property type="match status" value="1"/>
</dbReference>
<feature type="domain" description="Vacuolar protein sorting-associated protein 8 central" evidence="6">
    <location>
        <begin position="577"/>
        <end position="776"/>
    </location>
</feature>